<dbReference type="InterPro" id="IPR028096">
    <property type="entry name" value="EfeO_Cupredoxin"/>
</dbReference>
<evidence type="ECO:0000259" key="2">
    <source>
        <dbReference type="Pfam" id="PF13473"/>
    </source>
</evidence>
<evidence type="ECO:0000256" key="1">
    <source>
        <dbReference type="SAM" id="Phobius"/>
    </source>
</evidence>
<sequence length="117" mass="13217">MLMINILGALLIIAIVYWFWLFKPKQVQSNDNKVAIVVDNGVYQPAQIKVVAGKELTLNFDRQDSAPCSETVIFPQLDISKALVMGDANTLKIPELKVGEYDFHCQMQMYKGKLIVQ</sequence>
<dbReference type="Pfam" id="PF13473">
    <property type="entry name" value="Cupredoxin_1"/>
    <property type="match status" value="1"/>
</dbReference>
<gene>
    <name evidence="3" type="ORF">PTRA_a1160</name>
</gene>
<proteinExistence type="predicted"/>
<feature type="domain" description="EfeO-type cupredoxin-like" evidence="2">
    <location>
        <begin position="12"/>
        <end position="116"/>
    </location>
</feature>
<dbReference type="Gene3D" id="2.60.40.420">
    <property type="entry name" value="Cupredoxins - blue copper proteins"/>
    <property type="match status" value="1"/>
</dbReference>
<feature type="transmembrane region" description="Helical" evidence="1">
    <location>
        <begin position="6"/>
        <end position="22"/>
    </location>
</feature>
<dbReference type="InterPro" id="IPR008972">
    <property type="entry name" value="Cupredoxin"/>
</dbReference>
<dbReference type="KEGG" id="ptn:PTRA_a1160"/>
<dbReference type="RefSeq" id="WP_058372931.1">
    <property type="nucleotide sequence ID" value="NZ_CP011034.1"/>
</dbReference>
<accession>A0A0U2X558</accession>
<protein>
    <recommendedName>
        <fullName evidence="2">EfeO-type cupredoxin-like domain-containing protein</fullName>
    </recommendedName>
</protein>
<dbReference type="EMBL" id="CP011034">
    <property type="protein sequence ID" value="ALS32414.1"/>
    <property type="molecule type" value="Genomic_DNA"/>
</dbReference>
<keyword evidence="1" id="KW-0812">Transmembrane</keyword>
<dbReference type="OrthoDB" id="9800141at2"/>
<keyword evidence="1" id="KW-1133">Transmembrane helix</keyword>
<dbReference type="SUPFAM" id="SSF49503">
    <property type="entry name" value="Cupredoxins"/>
    <property type="match status" value="1"/>
</dbReference>
<name>A0A0U2X558_9GAMM</name>
<reference evidence="3 4" key="1">
    <citation type="submission" date="2015-03" db="EMBL/GenBank/DDBJ databases">
        <authorList>
            <person name="Murphy D."/>
        </authorList>
    </citation>
    <scope>NUCLEOTIDE SEQUENCE [LARGE SCALE GENOMIC DNA]</scope>
    <source>
        <strain evidence="3 4">KMM 520</strain>
    </source>
</reference>
<evidence type="ECO:0000313" key="3">
    <source>
        <dbReference type="EMBL" id="ALS32414.1"/>
    </source>
</evidence>
<dbReference type="AlphaFoldDB" id="A0A0U2X558"/>
<dbReference type="Proteomes" id="UP000065261">
    <property type="component" value="Chromosome I"/>
</dbReference>
<organism evidence="3">
    <name type="scientific">Pseudoalteromonas translucida KMM 520</name>
    <dbReference type="NCBI Taxonomy" id="1315283"/>
    <lineage>
        <taxon>Bacteria</taxon>
        <taxon>Pseudomonadati</taxon>
        <taxon>Pseudomonadota</taxon>
        <taxon>Gammaproteobacteria</taxon>
        <taxon>Alteromonadales</taxon>
        <taxon>Pseudoalteromonadaceae</taxon>
        <taxon>Pseudoalteromonas</taxon>
    </lineage>
</organism>
<evidence type="ECO:0000313" key="4">
    <source>
        <dbReference type="Proteomes" id="UP000065261"/>
    </source>
</evidence>
<dbReference type="PATRIC" id="fig|1315283.4.peg.1009"/>
<keyword evidence="1" id="KW-0472">Membrane</keyword>